<feature type="domain" description="RRP4 S1" evidence="8">
    <location>
        <begin position="95"/>
        <end position="166"/>
    </location>
</feature>
<dbReference type="Pfam" id="PF15985">
    <property type="entry name" value="KH_6"/>
    <property type="match status" value="1"/>
</dbReference>
<evidence type="ECO:0000256" key="4">
    <source>
        <dbReference type="ARBA" id="ARBA00022884"/>
    </source>
</evidence>
<evidence type="ECO:0000256" key="1">
    <source>
        <dbReference type="ARBA" id="ARBA00004123"/>
    </source>
</evidence>
<evidence type="ECO:0000259" key="7">
    <source>
        <dbReference type="Pfam" id="PF15985"/>
    </source>
</evidence>
<feature type="region of interest" description="Disordered" evidence="5">
    <location>
        <begin position="1"/>
        <end position="29"/>
    </location>
</feature>
<dbReference type="InterPro" id="IPR026699">
    <property type="entry name" value="Exosome_RNA_bind1/RRP40/RRP4"/>
</dbReference>
<name>A0ABR1F8T1_9ASCO</name>
<dbReference type="Gene3D" id="2.40.50.140">
    <property type="entry name" value="Nucleic acid-binding proteins"/>
    <property type="match status" value="1"/>
</dbReference>
<keyword evidence="10" id="KW-1185">Reference proteome</keyword>
<dbReference type="SUPFAM" id="SSF54791">
    <property type="entry name" value="Eukaryotic type KH-domain (KH-domain type I)"/>
    <property type="match status" value="1"/>
</dbReference>
<comment type="similarity">
    <text evidence="2">Belongs to the RRP4 family.</text>
</comment>
<dbReference type="CDD" id="cd05789">
    <property type="entry name" value="S1_Rrp4"/>
    <property type="match status" value="1"/>
</dbReference>
<feature type="compositionally biased region" description="Acidic residues" evidence="5">
    <location>
        <begin position="10"/>
        <end position="21"/>
    </location>
</feature>
<evidence type="ECO:0000256" key="5">
    <source>
        <dbReference type="SAM" id="MobiDB-lite"/>
    </source>
</evidence>
<comment type="subcellular location">
    <subcellularLocation>
        <location evidence="1">Nucleus</location>
    </subcellularLocation>
</comment>
<keyword evidence="3" id="KW-0271">Exosome</keyword>
<evidence type="ECO:0000313" key="10">
    <source>
        <dbReference type="Proteomes" id="UP001498771"/>
    </source>
</evidence>
<dbReference type="InterPro" id="IPR048565">
    <property type="entry name" value="S1_RRP4"/>
</dbReference>
<proteinExistence type="inferred from homology"/>
<protein>
    <recommendedName>
        <fullName evidence="11">Ribosomal RNA-processing protein 4</fullName>
    </recommendedName>
</protein>
<dbReference type="SUPFAM" id="SSF50249">
    <property type="entry name" value="Nucleic acid-binding proteins"/>
    <property type="match status" value="1"/>
</dbReference>
<dbReference type="InterPro" id="IPR025721">
    <property type="entry name" value="Exosome_cplx_N_dom"/>
</dbReference>
<dbReference type="CDD" id="cd22525">
    <property type="entry name" value="KH-I_Rrp4_eukar"/>
    <property type="match status" value="1"/>
</dbReference>
<dbReference type="InterPro" id="IPR036612">
    <property type="entry name" value="KH_dom_type_1_sf"/>
</dbReference>
<dbReference type="PANTHER" id="PTHR21321">
    <property type="entry name" value="PNAS-3 RELATED"/>
    <property type="match status" value="1"/>
</dbReference>
<evidence type="ECO:0000259" key="6">
    <source>
        <dbReference type="Pfam" id="PF14382"/>
    </source>
</evidence>
<dbReference type="SUPFAM" id="SSF110324">
    <property type="entry name" value="Ribosomal L27 protein-like"/>
    <property type="match status" value="1"/>
</dbReference>
<dbReference type="PANTHER" id="PTHR21321:SF4">
    <property type="entry name" value="EXOSOME COMPLEX COMPONENT RRP4"/>
    <property type="match status" value="1"/>
</dbReference>
<reference evidence="9 10" key="1">
    <citation type="submission" date="2024-03" db="EMBL/GenBank/DDBJ databases">
        <title>Genome-scale model development and genomic sequencing of the oleaginous clade Lipomyces.</title>
        <authorList>
            <consortium name="Lawrence Berkeley National Laboratory"/>
            <person name="Czajka J.J."/>
            <person name="Han Y."/>
            <person name="Kim J."/>
            <person name="Mondo S.J."/>
            <person name="Hofstad B.A."/>
            <person name="Robles A."/>
            <person name="Haridas S."/>
            <person name="Riley R."/>
            <person name="LaButti K."/>
            <person name="Pangilinan J."/>
            <person name="Andreopoulos W."/>
            <person name="Lipzen A."/>
            <person name="Yan J."/>
            <person name="Wang M."/>
            <person name="Ng V."/>
            <person name="Grigoriev I.V."/>
            <person name="Spatafora J.W."/>
            <person name="Magnuson J.K."/>
            <person name="Baker S.E."/>
            <person name="Pomraning K.R."/>
        </authorList>
    </citation>
    <scope>NUCLEOTIDE SEQUENCE [LARGE SCALE GENOMIC DNA]</scope>
    <source>
        <strain evidence="9 10">Phaff 52-87</strain>
    </source>
</reference>
<gene>
    <name evidence="9" type="ORF">BZA70DRAFT_236728</name>
</gene>
<feature type="domain" description="K Homology" evidence="7">
    <location>
        <begin position="189"/>
        <end position="231"/>
    </location>
</feature>
<dbReference type="Pfam" id="PF21266">
    <property type="entry name" value="S1_RRP4"/>
    <property type="match status" value="1"/>
</dbReference>
<evidence type="ECO:0000313" key="9">
    <source>
        <dbReference type="EMBL" id="KAK7206246.1"/>
    </source>
</evidence>
<dbReference type="GeneID" id="90035901"/>
<dbReference type="Pfam" id="PF14382">
    <property type="entry name" value="ECR1_N"/>
    <property type="match status" value="1"/>
</dbReference>
<accession>A0ABR1F8T1</accession>
<evidence type="ECO:0000256" key="2">
    <source>
        <dbReference type="ARBA" id="ARBA00009155"/>
    </source>
</evidence>
<evidence type="ECO:0008006" key="11">
    <source>
        <dbReference type="Google" id="ProtNLM"/>
    </source>
</evidence>
<feature type="domain" description="Exosome complex component N-terminal" evidence="6">
    <location>
        <begin position="46"/>
        <end position="83"/>
    </location>
</feature>
<sequence>MADGDRSDEVDAEDDDDDSEDERLFSLDPEADGDARITGVVKGKHIVTPGELVTSDATWMRGHGTYSVGNSTYSSVAGTITRVNKLLSVTPLRGRYVPEVGDHVVGRIIDVGTRSWHVDIGAKQAAVLMLGSVNLPGGVQRRKSESDELQMRVFLKEGDLLNAEVQAIFTDGAASLHTRSLSYGKLRNGYFLNIPSSLIIRSKIHTLELPGGVDLVLGVNGYLWLRKHTQQLGEQGVSITRLAEEAGWEIYSDENEYISPSIRETIARYANAIKALEFGEVGVNEPRVVAAYEASLEFKNVGEMVENDAKRRIARQVLAARS</sequence>
<dbReference type="InterPro" id="IPR012340">
    <property type="entry name" value="NA-bd_OB-fold"/>
</dbReference>
<keyword evidence="4" id="KW-0694">RNA-binding</keyword>
<evidence type="ECO:0000256" key="3">
    <source>
        <dbReference type="ARBA" id="ARBA00022835"/>
    </source>
</evidence>
<evidence type="ECO:0000259" key="8">
    <source>
        <dbReference type="Pfam" id="PF21266"/>
    </source>
</evidence>
<dbReference type="InterPro" id="IPR004088">
    <property type="entry name" value="KH_dom_type_1"/>
</dbReference>
<dbReference type="RefSeq" id="XP_064769279.1">
    <property type="nucleotide sequence ID" value="XM_064910389.1"/>
</dbReference>
<organism evidence="9 10">
    <name type="scientific">Myxozyma melibiosi</name>
    <dbReference type="NCBI Taxonomy" id="54550"/>
    <lineage>
        <taxon>Eukaryota</taxon>
        <taxon>Fungi</taxon>
        <taxon>Dikarya</taxon>
        <taxon>Ascomycota</taxon>
        <taxon>Saccharomycotina</taxon>
        <taxon>Lipomycetes</taxon>
        <taxon>Lipomycetales</taxon>
        <taxon>Lipomycetaceae</taxon>
        <taxon>Myxozyma</taxon>
    </lineage>
</organism>
<dbReference type="EMBL" id="JBBJBU010000003">
    <property type="protein sequence ID" value="KAK7206246.1"/>
    <property type="molecule type" value="Genomic_DNA"/>
</dbReference>
<comment type="caution">
    <text evidence="9">The sequence shown here is derived from an EMBL/GenBank/DDBJ whole genome shotgun (WGS) entry which is preliminary data.</text>
</comment>
<dbReference type="Proteomes" id="UP001498771">
    <property type="component" value="Unassembled WGS sequence"/>
</dbReference>
<dbReference type="Gene3D" id="2.40.50.100">
    <property type="match status" value="1"/>
</dbReference>